<protein>
    <recommendedName>
        <fullName evidence="6">Ribosomal RNA small subunit methyltransferase I</fullName>
        <ecNumber evidence="6">2.1.1.198</ecNumber>
    </recommendedName>
    <alternativeName>
        <fullName evidence="6">16S rRNA 2'-O-ribose C1402 methyltransferase</fullName>
    </alternativeName>
    <alternativeName>
        <fullName evidence="6">rRNA (cytidine-2'-O-)-methyltransferase RsmI</fullName>
    </alternativeName>
</protein>
<dbReference type="HAMAP" id="MF_01877">
    <property type="entry name" value="16SrRNA_methyltr_I"/>
    <property type="match status" value="1"/>
</dbReference>
<evidence type="ECO:0000256" key="2">
    <source>
        <dbReference type="ARBA" id="ARBA00022552"/>
    </source>
</evidence>
<feature type="domain" description="RsmI HTH" evidence="9">
    <location>
        <begin position="260"/>
        <end position="303"/>
    </location>
</feature>
<keyword evidence="1 6" id="KW-0963">Cytoplasm</keyword>
<dbReference type="GO" id="GO:0070677">
    <property type="term" value="F:rRNA (cytosine-2'-O-)-methyltransferase activity"/>
    <property type="evidence" value="ECO:0007669"/>
    <property type="project" value="UniProtKB-UniRule"/>
</dbReference>
<dbReference type="Gene3D" id="3.40.1010.10">
    <property type="entry name" value="Cobalt-precorrin-4 Transmethylase, Domain 1"/>
    <property type="match status" value="1"/>
</dbReference>
<comment type="caution">
    <text evidence="10">The sequence shown here is derived from an EMBL/GenBank/DDBJ whole genome shotgun (WGS) entry which is preliminary data.</text>
</comment>
<feature type="domain" description="Tetrapyrrole methylase" evidence="8">
    <location>
        <begin position="35"/>
        <end position="234"/>
    </location>
</feature>
<dbReference type="InterPro" id="IPR018063">
    <property type="entry name" value="SAM_MeTrfase_RsmI_CS"/>
</dbReference>
<dbReference type="CDD" id="cd11648">
    <property type="entry name" value="RsmI"/>
    <property type="match status" value="1"/>
</dbReference>
<feature type="region of interest" description="Disordered" evidence="7">
    <location>
        <begin position="1"/>
        <end position="27"/>
    </location>
</feature>
<sequence length="310" mass="33494">MTRTWKAPQRGEPKHSEAPGQSAGAETLPLLPPGLYVVATPIGNARDVSLRALDVLKGADLIAAEDTRVTSKLLAIYAIAKPLTAYNDHNAPKERPRILAKLREGQRIALVSDAGTPLVSDPGFKLVREALAEGLAVHAIPGPSAPLTGLTLAGLPTDKFLFAGFLPPKSAERRSHLANLKSLKATLIFFEAPQRLAETLADMADVLGPRPAAVTRELTKLHEEVRRADLKELASQYAEEDQPRGEITLLVGPPLEEGPDWVKIDAALDQALPFMPLRAAVDLISSLLDAPRREVYNRALEKKHDESAPD</sequence>
<name>A0A846MX69_9PROT</name>
<gene>
    <name evidence="6" type="primary">rsmI</name>
    <name evidence="10" type="ORF">FHS83_001476</name>
</gene>
<dbReference type="NCBIfam" id="TIGR00096">
    <property type="entry name" value="16S rRNA (cytidine(1402)-2'-O)-methyltransferase"/>
    <property type="match status" value="1"/>
</dbReference>
<dbReference type="PROSITE" id="PS01296">
    <property type="entry name" value="RSMI"/>
    <property type="match status" value="1"/>
</dbReference>
<keyword evidence="4 6" id="KW-0808">Transferase</keyword>
<comment type="function">
    <text evidence="6">Catalyzes the 2'-O-methylation of the ribose of cytidine 1402 (C1402) in 16S rRNA.</text>
</comment>
<dbReference type="InterPro" id="IPR008189">
    <property type="entry name" value="rRNA_ssu_MeTfrase_I"/>
</dbReference>
<dbReference type="FunFam" id="3.40.1010.10:FF:000007">
    <property type="entry name" value="Ribosomal RNA small subunit methyltransferase I"/>
    <property type="match status" value="1"/>
</dbReference>
<organism evidence="10 11">
    <name type="scientific">Rhizomicrobium palustre</name>
    <dbReference type="NCBI Taxonomy" id="189966"/>
    <lineage>
        <taxon>Bacteria</taxon>
        <taxon>Pseudomonadati</taxon>
        <taxon>Pseudomonadota</taxon>
        <taxon>Alphaproteobacteria</taxon>
        <taxon>Micropepsales</taxon>
        <taxon>Micropepsaceae</taxon>
        <taxon>Rhizomicrobium</taxon>
    </lineage>
</organism>
<comment type="catalytic activity">
    <reaction evidence="6">
        <text>cytidine(1402) in 16S rRNA + S-adenosyl-L-methionine = 2'-O-methylcytidine(1402) in 16S rRNA + S-adenosyl-L-homocysteine + H(+)</text>
        <dbReference type="Rhea" id="RHEA:42924"/>
        <dbReference type="Rhea" id="RHEA-COMP:10285"/>
        <dbReference type="Rhea" id="RHEA-COMP:10286"/>
        <dbReference type="ChEBI" id="CHEBI:15378"/>
        <dbReference type="ChEBI" id="CHEBI:57856"/>
        <dbReference type="ChEBI" id="CHEBI:59789"/>
        <dbReference type="ChEBI" id="CHEBI:74495"/>
        <dbReference type="ChEBI" id="CHEBI:82748"/>
        <dbReference type="EC" id="2.1.1.198"/>
    </reaction>
</comment>
<keyword evidence="3 6" id="KW-0489">Methyltransferase</keyword>
<dbReference type="InterPro" id="IPR000878">
    <property type="entry name" value="4pyrrol_Mease"/>
</dbReference>
<dbReference type="Proteomes" id="UP000570514">
    <property type="component" value="Unassembled WGS sequence"/>
</dbReference>
<comment type="subcellular location">
    <subcellularLocation>
        <location evidence="6">Cytoplasm</location>
    </subcellularLocation>
</comment>
<evidence type="ECO:0000313" key="10">
    <source>
        <dbReference type="EMBL" id="NIK88158.1"/>
    </source>
</evidence>
<dbReference type="FunFam" id="3.30.950.10:FF:000002">
    <property type="entry name" value="Ribosomal RNA small subunit methyltransferase I"/>
    <property type="match status" value="1"/>
</dbReference>
<dbReference type="InterPro" id="IPR053910">
    <property type="entry name" value="RsmI_HTH"/>
</dbReference>
<keyword evidence="5 6" id="KW-0949">S-adenosyl-L-methionine</keyword>
<dbReference type="InterPro" id="IPR014776">
    <property type="entry name" value="4pyrrole_Mease_sub2"/>
</dbReference>
<evidence type="ECO:0000256" key="6">
    <source>
        <dbReference type="HAMAP-Rule" id="MF_01877"/>
    </source>
</evidence>
<dbReference type="Pfam" id="PF23016">
    <property type="entry name" value="RsmI_C"/>
    <property type="match status" value="1"/>
</dbReference>
<accession>A0A846MX69</accession>
<dbReference type="Gene3D" id="3.30.950.10">
    <property type="entry name" value="Methyltransferase, Cobalt-precorrin-4 Transmethylase, Domain 2"/>
    <property type="match status" value="1"/>
</dbReference>
<dbReference type="InterPro" id="IPR014777">
    <property type="entry name" value="4pyrrole_Mease_sub1"/>
</dbReference>
<dbReference type="SUPFAM" id="SSF53790">
    <property type="entry name" value="Tetrapyrrole methylase"/>
    <property type="match status" value="1"/>
</dbReference>
<evidence type="ECO:0000256" key="1">
    <source>
        <dbReference type="ARBA" id="ARBA00022490"/>
    </source>
</evidence>
<evidence type="ECO:0000256" key="3">
    <source>
        <dbReference type="ARBA" id="ARBA00022603"/>
    </source>
</evidence>
<dbReference type="PANTHER" id="PTHR46111:SF1">
    <property type="entry name" value="RIBOSOMAL RNA SMALL SUBUNIT METHYLTRANSFERASE I"/>
    <property type="match status" value="1"/>
</dbReference>
<evidence type="ECO:0000256" key="4">
    <source>
        <dbReference type="ARBA" id="ARBA00022679"/>
    </source>
</evidence>
<dbReference type="EC" id="2.1.1.198" evidence="6"/>
<evidence type="ECO:0000256" key="7">
    <source>
        <dbReference type="SAM" id="MobiDB-lite"/>
    </source>
</evidence>
<evidence type="ECO:0000256" key="5">
    <source>
        <dbReference type="ARBA" id="ARBA00022691"/>
    </source>
</evidence>
<proteinExistence type="inferred from homology"/>
<evidence type="ECO:0000259" key="9">
    <source>
        <dbReference type="Pfam" id="PF23016"/>
    </source>
</evidence>
<dbReference type="PANTHER" id="PTHR46111">
    <property type="entry name" value="RIBOSOMAL RNA SMALL SUBUNIT METHYLTRANSFERASE I"/>
    <property type="match status" value="1"/>
</dbReference>
<comment type="similarity">
    <text evidence="6">Belongs to the methyltransferase superfamily. RsmI family.</text>
</comment>
<evidence type="ECO:0000259" key="8">
    <source>
        <dbReference type="Pfam" id="PF00590"/>
    </source>
</evidence>
<keyword evidence="11" id="KW-1185">Reference proteome</keyword>
<dbReference type="GO" id="GO:0005737">
    <property type="term" value="C:cytoplasm"/>
    <property type="evidence" value="ECO:0007669"/>
    <property type="project" value="UniProtKB-SubCell"/>
</dbReference>
<dbReference type="EMBL" id="JAASRM010000001">
    <property type="protein sequence ID" value="NIK88158.1"/>
    <property type="molecule type" value="Genomic_DNA"/>
</dbReference>
<keyword evidence="2 6" id="KW-0698">rRNA processing</keyword>
<dbReference type="Pfam" id="PF00590">
    <property type="entry name" value="TP_methylase"/>
    <property type="match status" value="1"/>
</dbReference>
<dbReference type="InterPro" id="IPR035996">
    <property type="entry name" value="4pyrrol_Methylase_sf"/>
</dbReference>
<reference evidence="10 11" key="1">
    <citation type="submission" date="2020-03" db="EMBL/GenBank/DDBJ databases">
        <title>Genomic Encyclopedia of Type Strains, Phase IV (KMG-IV): sequencing the most valuable type-strain genomes for metagenomic binning, comparative biology and taxonomic classification.</title>
        <authorList>
            <person name="Goeker M."/>
        </authorList>
    </citation>
    <scope>NUCLEOTIDE SEQUENCE [LARGE SCALE GENOMIC DNA]</scope>
    <source>
        <strain evidence="10 11">DSM 19867</strain>
    </source>
</reference>
<dbReference type="PIRSF" id="PIRSF005917">
    <property type="entry name" value="MTase_YraL"/>
    <property type="match status" value="1"/>
</dbReference>
<evidence type="ECO:0000313" key="11">
    <source>
        <dbReference type="Proteomes" id="UP000570514"/>
    </source>
</evidence>
<dbReference type="RefSeq" id="WP_167082351.1">
    <property type="nucleotide sequence ID" value="NZ_BAAADC010000001.1"/>
</dbReference>
<dbReference type="AlphaFoldDB" id="A0A846MX69"/>